<dbReference type="Pfam" id="PF00440">
    <property type="entry name" value="TetR_N"/>
    <property type="match status" value="1"/>
</dbReference>
<accession>A0A2T5K9A3</accession>
<evidence type="ECO:0000313" key="4">
    <source>
        <dbReference type="EMBL" id="PTR18969.1"/>
    </source>
</evidence>
<dbReference type="Proteomes" id="UP000244060">
    <property type="component" value="Unassembled WGS sequence"/>
</dbReference>
<proteinExistence type="predicted"/>
<organism evidence="4 5">
    <name type="scientific">Cereibacter azotoformans</name>
    <dbReference type="NCBI Taxonomy" id="43057"/>
    <lineage>
        <taxon>Bacteria</taxon>
        <taxon>Pseudomonadati</taxon>
        <taxon>Pseudomonadota</taxon>
        <taxon>Alphaproteobacteria</taxon>
        <taxon>Rhodobacterales</taxon>
        <taxon>Paracoccaceae</taxon>
        <taxon>Cereibacter</taxon>
    </lineage>
</organism>
<dbReference type="AlphaFoldDB" id="A0A2T5K9A3"/>
<dbReference type="EMBL" id="QAOT01000006">
    <property type="protein sequence ID" value="PTR18969.1"/>
    <property type="molecule type" value="Genomic_DNA"/>
</dbReference>
<evidence type="ECO:0000256" key="1">
    <source>
        <dbReference type="ARBA" id="ARBA00023125"/>
    </source>
</evidence>
<sequence>MAGETRKRLLEAAEHLGRTVGPAGMSLDAVAAAAGVSKGGLLYHFPSKHALLRALVQDHVAGFRLEMDRLCPGWAEPADDRQALLGARAYVAAMRELMQQTDSPSSGVFAALTEDPHFMAPLLELRGVVRRMFSRCPPEAMLVLGTCEGVVHDRMIDPDHWDCGWAETQFRLMERLLEELVAGRARFAG</sequence>
<feature type="domain" description="HTH tetR-type" evidence="3">
    <location>
        <begin position="3"/>
        <end position="63"/>
    </location>
</feature>
<gene>
    <name evidence="4" type="ORF">C8J28_106117</name>
</gene>
<keyword evidence="1 2" id="KW-0238">DNA-binding</keyword>
<dbReference type="PANTHER" id="PTHR30055">
    <property type="entry name" value="HTH-TYPE TRANSCRIPTIONAL REGULATOR RUTR"/>
    <property type="match status" value="1"/>
</dbReference>
<dbReference type="SUPFAM" id="SSF46689">
    <property type="entry name" value="Homeodomain-like"/>
    <property type="match status" value="1"/>
</dbReference>
<evidence type="ECO:0000313" key="5">
    <source>
        <dbReference type="Proteomes" id="UP000244060"/>
    </source>
</evidence>
<dbReference type="Gene3D" id="1.10.357.10">
    <property type="entry name" value="Tetracycline Repressor, domain 2"/>
    <property type="match status" value="1"/>
</dbReference>
<dbReference type="GO" id="GO:0000976">
    <property type="term" value="F:transcription cis-regulatory region binding"/>
    <property type="evidence" value="ECO:0007669"/>
    <property type="project" value="TreeGrafter"/>
</dbReference>
<protein>
    <submittedName>
        <fullName evidence="4">TetR family transcriptional regulator</fullName>
    </submittedName>
</protein>
<reference evidence="4 5" key="1">
    <citation type="submission" date="2018-04" db="EMBL/GenBank/DDBJ databases">
        <title>Genomic Encyclopedia of Type Strains, Phase III (KMG-III): the genomes of soil and plant-associated and newly described type strains.</title>
        <authorList>
            <person name="Whitman W."/>
        </authorList>
    </citation>
    <scope>NUCLEOTIDE SEQUENCE [LARGE SCALE GENOMIC DNA]</scope>
    <source>
        <strain evidence="4 5">KA25</strain>
    </source>
</reference>
<keyword evidence="5" id="KW-1185">Reference proteome</keyword>
<dbReference type="InterPro" id="IPR001647">
    <property type="entry name" value="HTH_TetR"/>
</dbReference>
<dbReference type="PROSITE" id="PS50977">
    <property type="entry name" value="HTH_TETR_2"/>
    <property type="match status" value="1"/>
</dbReference>
<dbReference type="OrthoDB" id="9809772at2"/>
<dbReference type="InterPro" id="IPR041479">
    <property type="entry name" value="TetR_CgmR_C"/>
</dbReference>
<dbReference type="PRINTS" id="PR00455">
    <property type="entry name" value="HTHTETR"/>
</dbReference>
<name>A0A2T5K9A3_9RHOB</name>
<evidence type="ECO:0000256" key="2">
    <source>
        <dbReference type="PROSITE-ProRule" id="PRU00335"/>
    </source>
</evidence>
<dbReference type="Pfam" id="PF17937">
    <property type="entry name" value="TetR_C_28"/>
    <property type="match status" value="1"/>
</dbReference>
<feature type="DNA-binding region" description="H-T-H motif" evidence="2">
    <location>
        <begin position="26"/>
        <end position="45"/>
    </location>
</feature>
<dbReference type="GO" id="GO:0003700">
    <property type="term" value="F:DNA-binding transcription factor activity"/>
    <property type="evidence" value="ECO:0007669"/>
    <property type="project" value="TreeGrafter"/>
</dbReference>
<dbReference type="PANTHER" id="PTHR30055:SF148">
    <property type="entry name" value="TETR-FAMILY TRANSCRIPTIONAL REGULATOR"/>
    <property type="match status" value="1"/>
</dbReference>
<dbReference type="InterPro" id="IPR009057">
    <property type="entry name" value="Homeodomain-like_sf"/>
</dbReference>
<evidence type="ECO:0000259" key="3">
    <source>
        <dbReference type="PROSITE" id="PS50977"/>
    </source>
</evidence>
<dbReference type="RefSeq" id="WP_101340416.1">
    <property type="nucleotide sequence ID" value="NZ_CP090021.1"/>
</dbReference>
<comment type="caution">
    <text evidence="4">The sequence shown here is derived from an EMBL/GenBank/DDBJ whole genome shotgun (WGS) entry which is preliminary data.</text>
</comment>
<dbReference type="InterPro" id="IPR050109">
    <property type="entry name" value="HTH-type_TetR-like_transc_reg"/>
</dbReference>